<proteinExistence type="predicted"/>
<name>A0A6J4JYZ8_9SPHI</name>
<accession>A0A6J4JYZ8</accession>
<reference evidence="1" key="1">
    <citation type="submission" date="2020-02" db="EMBL/GenBank/DDBJ databases">
        <authorList>
            <person name="Meier V. D."/>
        </authorList>
    </citation>
    <scope>NUCLEOTIDE SEQUENCE</scope>
    <source>
        <strain evidence="1">AVDCRST_MAG56</strain>
    </source>
</reference>
<gene>
    <name evidence="1" type="ORF">AVDCRST_MAG56-4676</name>
</gene>
<organism evidence="1">
    <name type="scientific">uncultured Cytophagales bacterium</name>
    <dbReference type="NCBI Taxonomy" id="158755"/>
    <lineage>
        <taxon>Bacteria</taxon>
        <taxon>Pseudomonadati</taxon>
        <taxon>Bacteroidota</taxon>
        <taxon>Sphingobacteriia</taxon>
        <taxon>Sphingobacteriales</taxon>
        <taxon>environmental samples</taxon>
    </lineage>
</organism>
<evidence type="ECO:0000313" key="1">
    <source>
        <dbReference type="EMBL" id="CAA9291345.1"/>
    </source>
</evidence>
<protein>
    <submittedName>
        <fullName evidence="1">Uncharacterized protein</fullName>
    </submittedName>
</protein>
<sequence>MNKNIPTIKVQILDPLEGVICTFSCKGVPEGETLLQSLIAQPENASYILRLLGADGACLQQWPQAPKAAFNPSPVKTPELYRLFKQMECVLRDSKETIALSETLCDRSRQLMQQLPPLRARTKNKPAR</sequence>
<dbReference type="EMBL" id="CADCTQ010000385">
    <property type="protein sequence ID" value="CAA9291345.1"/>
    <property type="molecule type" value="Genomic_DNA"/>
</dbReference>
<dbReference type="AlphaFoldDB" id="A0A6J4JYZ8"/>